<accession>A0A640VWE6</accession>
<protein>
    <recommendedName>
        <fullName evidence="4">Outer membrane protein beta-barrel domain-containing protein</fullName>
    </recommendedName>
</protein>
<gene>
    <name evidence="2" type="ORF">So717_31540</name>
</gene>
<reference evidence="2 3" key="1">
    <citation type="submission" date="2019-12" db="EMBL/GenBank/DDBJ databases">
        <title>Roseobacter cerasinus sp. nov., isolated from seawater around aquaculture.</title>
        <authorList>
            <person name="Muramatsu S."/>
            <person name="Takabe Y."/>
            <person name="Mori K."/>
            <person name="Takaichi S."/>
            <person name="Hanada S."/>
        </authorList>
    </citation>
    <scope>NUCLEOTIDE SEQUENCE [LARGE SCALE GENOMIC DNA]</scope>
    <source>
        <strain evidence="2 3">AI77</strain>
    </source>
</reference>
<dbReference type="AlphaFoldDB" id="A0A640VWE6"/>
<dbReference type="EMBL" id="BLIV01000006">
    <property type="protein sequence ID" value="GFE51401.1"/>
    <property type="molecule type" value="Genomic_DNA"/>
</dbReference>
<organism evidence="2 3">
    <name type="scientific">Roseobacter cerasinus</name>
    <dbReference type="NCBI Taxonomy" id="2602289"/>
    <lineage>
        <taxon>Bacteria</taxon>
        <taxon>Pseudomonadati</taxon>
        <taxon>Pseudomonadota</taxon>
        <taxon>Alphaproteobacteria</taxon>
        <taxon>Rhodobacterales</taxon>
        <taxon>Roseobacteraceae</taxon>
        <taxon>Roseobacter</taxon>
    </lineage>
</organism>
<dbReference type="Proteomes" id="UP000436522">
    <property type="component" value="Unassembled WGS sequence"/>
</dbReference>
<keyword evidence="1" id="KW-0732">Signal</keyword>
<keyword evidence="3" id="KW-1185">Reference proteome</keyword>
<evidence type="ECO:0008006" key="4">
    <source>
        <dbReference type="Google" id="ProtNLM"/>
    </source>
</evidence>
<evidence type="ECO:0000313" key="2">
    <source>
        <dbReference type="EMBL" id="GFE51401.1"/>
    </source>
</evidence>
<name>A0A640VWE6_9RHOB</name>
<evidence type="ECO:0000256" key="1">
    <source>
        <dbReference type="SAM" id="SignalP"/>
    </source>
</evidence>
<evidence type="ECO:0000313" key="3">
    <source>
        <dbReference type="Proteomes" id="UP000436522"/>
    </source>
</evidence>
<dbReference type="RefSeq" id="WP_238841000.1">
    <property type="nucleotide sequence ID" value="NZ_BLIV01000006.1"/>
</dbReference>
<feature type="signal peptide" evidence="1">
    <location>
        <begin position="1"/>
        <end position="22"/>
    </location>
</feature>
<sequence>MMMRHLALALTLLLASAHIAGAGPWLREKGTGFVATSGSITAENDVSGTLYAEYGLRDRLTLGADIFYGIDRTLQQSGSGILFLRFPLSQPDATHKWAWHAGLGARSRNMVITPAVEAGLSWGRGIQIGDRFGWAVIDSSVNIPGSDLETRIKLDGTIGLGFTDHVKGMAQLFTTHQGGDVFVKVAPSLLVIPGKGQTTLQLSAEIPVAGGGETQFKLGIWRTF</sequence>
<feature type="chain" id="PRO_5025013235" description="Outer membrane protein beta-barrel domain-containing protein" evidence="1">
    <location>
        <begin position="23"/>
        <end position="224"/>
    </location>
</feature>
<proteinExistence type="predicted"/>
<comment type="caution">
    <text evidence="2">The sequence shown here is derived from an EMBL/GenBank/DDBJ whole genome shotgun (WGS) entry which is preliminary data.</text>
</comment>